<evidence type="ECO:0000256" key="3">
    <source>
        <dbReference type="ARBA" id="ARBA00022741"/>
    </source>
</evidence>
<evidence type="ECO:0000259" key="10">
    <source>
        <dbReference type="Pfam" id="PF13086"/>
    </source>
</evidence>
<evidence type="ECO:0000259" key="9">
    <source>
        <dbReference type="Pfam" id="PF12726"/>
    </source>
</evidence>
<keyword evidence="5 13" id="KW-0347">Helicase</keyword>
<dbReference type="InterPro" id="IPR041677">
    <property type="entry name" value="DNA2/NAM7_AAA_11"/>
</dbReference>
<dbReference type="Pfam" id="PF13086">
    <property type="entry name" value="AAA_11"/>
    <property type="match status" value="1"/>
</dbReference>
<evidence type="ECO:0000259" key="12">
    <source>
        <dbReference type="Pfam" id="PF23576"/>
    </source>
</evidence>
<evidence type="ECO:0000256" key="5">
    <source>
        <dbReference type="ARBA" id="ARBA00022806"/>
    </source>
</evidence>
<feature type="domain" description="Helicase SEN1 beta-barrel" evidence="12">
    <location>
        <begin position="1156"/>
        <end position="1254"/>
    </location>
</feature>
<dbReference type="FunFam" id="3.40.50.300:FF:000326">
    <property type="entry name" value="P-loop containing nucleoside triphosphate hydrolase"/>
    <property type="match status" value="1"/>
</dbReference>
<feature type="compositionally biased region" description="Low complexity" evidence="8">
    <location>
        <begin position="883"/>
        <end position="895"/>
    </location>
</feature>
<dbReference type="PANTHER" id="PTHR10887">
    <property type="entry name" value="DNA2/NAM7 HELICASE FAMILY"/>
    <property type="match status" value="1"/>
</dbReference>
<dbReference type="Pfam" id="PF13087">
    <property type="entry name" value="AAA_12"/>
    <property type="match status" value="1"/>
</dbReference>
<gene>
    <name evidence="13" type="primary">SEN1</name>
    <name evidence="13" type="ORF">LTR78_008607</name>
</gene>
<feature type="region of interest" description="Disordered" evidence="8">
    <location>
        <begin position="1828"/>
        <end position="1878"/>
    </location>
</feature>
<accession>A0AAE0TSY9</accession>
<keyword evidence="6" id="KW-0067">ATP-binding</keyword>
<feature type="compositionally biased region" description="Polar residues" evidence="8">
    <location>
        <begin position="1980"/>
        <end position="1989"/>
    </location>
</feature>
<sequence>MAEIAQKIDELINLDDSIHWFCPRAYDDDSGVYHDEDCLGSLDTESAQEKTVRLAKLKEGDDRKSEILDACKILAYDGGDAEEYQTKLKRGLKAQLIRCDICVREYHRSRGQLEEMLESEYEAAEVHSFMEKFDQMNISCIGAGLNSMTESLVDLPIDKRSIRAAGDVGMYALFEALNCGPFLEKEEVLERYFDTPFRLVQTKTKLKLPSCAPGVAAFLFSKVEPRRAWAQRNIAALKRPLTGAEFEHSVKKYLQAATTRVNITMLDAAFLPIFWSAIRHMLDKLTADLISSHLRTMEANIYTLGMDHWQIDGTHFADQIACYQRLLELNPTAFWDAMGGMPTHALPEQITQSPALQRMLQTKEDTQPLRLEEKLAWALPLIRSIKPANLVPPARTLFRQLLHTFQKDEYSRYAQTVCWKIGLTALLETINRVRQLSGGPVVVNLIELISKEHIGSILQELDGIEKKREMSIDETEQLSLDIVEASLALDVQTLSYSRDVLVKTKALDHEVSVSGLNIWKMSMRLVKPGHPALGTAVLSGTTGLLRLEQFAKREVEAASKPTEAWNSALSRLLRHVHQDMLDRLETSTPEQLIELYQEQKAARGLMSLLFNGSEPTHQATLDIFKTLSGEDNRRDTLMHLLRAFFGTTLSSVANAQDIIAKTAIFSPCPIFLKISSDIFACLCDSEDGLLREMTLTDDEDLKALASFWEMTWTALETIFSQTEKWSQLGHDKQMLQDFCRATMDFADGAFDQYSIIATTLQNAQGDNANKKHVGKALLQFPKQAFHSITKWLRLRDDYLITKAVSLTSKMLIRLQAVGIEVDSKTALFVEDVVLSTEKNARVRTKLSMNQKAELQSALEKHLGADLESVIEVQPLNQGTLGFRSSTPGSSGRSTPIPGAGSKVKAGTIDVDAWSKQSEADKARRQQMSEHEKAYGDLMNGSTKAGEAYKKMQAAKKMPATQRAAQKSRDDSVNFLARRKMEQEAAKKSRLAAVAKLGAGSGVAGLGDMGKDHSLKGQNVMVSSDEESGDEDDDDDMDDDLFGPKKERKKIDRPALLPDGAVGMRPDVRKGPVRIQRTQRSVKDMRARLAPDLRNLHTVILRWDYFHSGDYPPASNENLFKPVADSYRDPNSYQETFEPLLTLEAWQGMVKSREENANKTYEVKVQNRSNVDALIEISSFVSQVENRDLGLQEGDIILLSKARRPAEDATAPLCLARLSKLKRQKAQIEIVYQLVPGSSLAPGLTAQTVVFAQKIQSIVPLEREYGALKGLQYYDLCMQIIRAAPSKRSAASEKMVAGVQDIWNVNRAQAEAVQAALENEGFSLIQGPPGSGKTKTIVAIVGGLLSGVLGAAGSGATKITVPGRTGGGGGSEGTAKKLLVCAPSNAAVDELVMRLKEGVKTRNGRHHAINIVRIGRSDAINSNVLDVTMDELVAKRMGGNGKDDSVRAKNAEVFKEHEKVSARLRELYQQRDGGELKGKELTVLENDIVSVRKRKNEMGVRIDSVKDSERNAGREAELGRKRAQQAVLDEAHVICATLSGSGHDMFQSLSIEFETVIIDEAAQCVEMSSLIPLKYGCVKCIMVGDPKQLPPTVFSKEAARFSYEQSLFVRMQRNSPNEVFLLDTQYRMHPAISQFPAQAFYDGLLKDGDGLAGMRERPWHASSLLAPYRFFDVKGQHSSAPKGHSLVNVAEVEIAMMLYERLTTDFRDYDYTGRIGVITPYKSQLRLLKDKFSQRYGSEISDTIEFNTTDAFQGRESEIIIFSCVRASPHGGIGFLRDVRRMNVGLTRAKSSLWVLGNEESLVRGEFWRKLVEDAKARDVLTGGNLKGMLSRSSRDFPAGKPAAGGQQRQAMTSATPVPTMRASPAAPPTRVPSTTMSGVAPAKAAASNEPTRPVARHMKKDLVVSDETDRMDGVRYRFEDRIKSKKTSSAAPDIIDNDVEMADAPHDNEDVESVASDKTLQHEGAAPRSEEGRKSRAETPLSSASGVSKSSDRGGDKAVARGDGTVKHGVVAPVSQPMAKKRPAANPLLQKKKMKPVPR</sequence>
<protein>
    <submittedName>
        <fullName evidence="13">DEAD-box type RNA helicase</fullName>
    </submittedName>
</protein>
<evidence type="ECO:0000256" key="4">
    <source>
        <dbReference type="ARBA" id="ARBA00022801"/>
    </source>
</evidence>
<dbReference type="GeneID" id="89964890"/>
<comment type="caution">
    <text evidence="13">The sequence shown here is derived from an EMBL/GenBank/DDBJ whole genome shotgun (WGS) entry which is preliminary data.</text>
</comment>
<evidence type="ECO:0000313" key="13">
    <source>
        <dbReference type="EMBL" id="KAK3671508.1"/>
    </source>
</evidence>
<feature type="region of interest" description="Disordered" evidence="8">
    <location>
        <begin position="1021"/>
        <end position="1048"/>
    </location>
</feature>
<dbReference type="Pfam" id="PF23576">
    <property type="entry name" value="SEN1_barrel"/>
    <property type="match status" value="1"/>
</dbReference>
<dbReference type="InterPro" id="IPR047187">
    <property type="entry name" value="SF1_C_Upf1"/>
</dbReference>
<dbReference type="Proteomes" id="UP001274830">
    <property type="component" value="Unassembled WGS sequence"/>
</dbReference>
<name>A0AAE0TSY9_9PEZI</name>
<dbReference type="GO" id="GO:0005524">
    <property type="term" value="F:ATP binding"/>
    <property type="evidence" value="ECO:0007669"/>
    <property type="project" value="UniProtKB-KW"/>
</dbReference>
<dbReference type="Pfam" id="PF12726">
    <property type="entry name" value="SEN1_N"/>
    <property type="match status" value="1"/>
</dbReference>
<dbReference type="CDD" id="cd18042">
    <property type="entry name" value="DEXXQc_SETX"/>
    <property type="match status" value="1"/>
</dbReference>
<dbReference type="GO" id="GO:0016604">
    <property type="term" value="C:nuclear body"/>
    <property type="evidence" value="ECO:0007669"/>
    <property type="project" value="TreeGrafter"/>
</dbReference>
<feature type="compositionally biased region" description="Basic residues" evidence="8">
    <location>
        <begin position="2030"/>
        <end position="2039"/>
    </location>
</feature>
<proteinExistence type="inferred from homology"/>
<feature type="region of interest" description="Disordered" evidence="8">
    <location>
        <begin position="880"/>
        <end position="905"/>
    </location>
</feature>
<keyword evidence="4" id="KW-0378">Hydrolase</keyword>
<evidence type="ECO:0000259" key="11">
    <source>
        <dbReference type="Pfam" id="PF13087"/>
    </source>
</evidence>
<dbReference type="EMBL" id="JAUTXT010000042">
    <property type="protein sequence ID" value="KAK3671508.1"/>
    <property type="molecule type" value="Genomic_DNA"/>
</dbReference>
<feature type="domain" description="Helicase Sen1 N-terminal" evidence="9">
    <location>
        <begin position="89"/>
        <end position="805"/>
    </location>
</feature>
<dbReference type="InterPro" id="IPR027417">
    <property type="entry name" value="P-loop_NTPase"/>
</dbReference>
<evidence type="ECO:0000256" key="2">
    <source>
        <dbReference type="ARBA" id="ARBA00007913"/>
    </source>
</evidence>
<feature type="compositionally biased region" description="Basic and acidic residues" evidence="8">
    <location>
        <begin position="1968"/>
        <end position="1977"/>
    </location>
</feature>
<evidence type="ECO:0000256" key="1">
    <source>
        <dbReference type="ARBA" id="ARBA00004123"/>
    </source>
</evidence>
<feature type="compositionally biased region" description="Polar residues" evidence="8">
    <location>
        <begin position="1846"/>
        <end position="1856"/>
    </location>
</feature>
<evidence type="ECO:0000313" key="14">
    <source>
        <dbReference type="Proteomes" id="UP001274830"/>
    </source>
</evidence>
<dbReference type="CDD" id="cd18808">
    <property type="entry name" value="SF1_C_Upf1"/>
    <property type="match status" value="1"/>
</dbReference>
<dbReference type="SUPFAM" id="SSF52540">
    <property type="entry name" value="P-loop containing nucleoside triphosphate hydrolases"/>
    <property type="match status" value="1"/>
</dbReference>
<feature type="compositionally biased region" description="Basic and acidic residues" evidence="8">
    <location>
        <begin position="1990"/>
        <end position="2006"/>
    </location>
</feature>
<dbReference type="InterPro" id="IPR024481">
    <property type="entry name" value="Helicase_Sen1_N"/>
</dbReference>
<feature type="domain" description="DNA2/NAM7 helicase helicase" evidence="10">
    <location>
        <begin position="1304"/>
        <end position="1595"/>
    </location>
</feature>
<dbReference type="Gene3D" id="3.40.50.300">
    <property type="entry name" value="P-loop containing nucleotide triphosphate hydrolases"/>
    <property type="match status" value="2"/>
</dbReference>
<dbReference type="PANTHER" id="PTHR10887:SF495">
    <property type="entry name" value="HELICASE SENATAXIN ISOFORM X1-RELATED"/>
    <property type="match status" value="1"/>
</dbReference>
<dbReference type="FunFam" id="3.40.50.300:FF:001152">
    <property type="entry name" value="tRNA-splicing endonuclease, putative"/>
    <property type="match status" value="1"/>
</dbReference>
<dbReference type="GO" id="GO:0004386">
    <property type="term" value="F:helicase activity"/>
    <property type="evidence" value="ECO:0007669"/>
    <property type="project" value="UniProtKB-KW"/>
</dbReference>
<reference evidence="13" key="1">
    <citation type="submission" date="2023-07" db="EMBL/GenBank/DDBJ databases">
        <title>Black Yeasts Isolated from many extreme environments.</title>
        <authorList>
            <person name="Coleine C."/>
            <person name="Stajich J.E."/>
            <person name="Selbmann L."/>
        </authorList>
    </citation>
    <scope>NUCLEOTIDE SEQUENCE</scope>
    <source>
        <strain evidence="13">CCFEE 5485</strain>
    </source>
</reference>
<evidence type="ECO:0000256" key="7">
    <source>
        <dbReference type="ARBA" id="ARBA00023242"/>
    </source>
</evidence>
<dbReference type="InterPro" id="IPR045055">
    <property type="entry name" value="DNA2/NAM7-like"/>
</dbReference>
<dbReference type="InterPro" id="IPR041679">
    <property type="entry name" value="DNA2/NAM7-like_C"/>
</dbReference>
<feature type="region of interest" description="Disordered" evidence="8">
    <location>
        <begin position="1946"/>
        <end position="2039"/>
    </location>
</feature>
<dbReference type="InterPro" id="IPR056474">
    <property type="entry name" value="SEN1_barrel"/>
</dbReference>
<dbReference type="RefSeq" id="XP_064692222.1">
    <property type="nucleotide sequence ID" value="XM_064840342.1"/>
</dbReference>
<dbReference type="GO" id="GO:0016787">
    <property type="term" value="F:hydrolase activity"/>
    <property type="evidence" value="ECO:0007669"/>
    <property type="project" value="UniProtKB-KW"/>
</dbReference>
<dbReference type="GO" id="GO:0006369">
    <property type="term" value="P:termination of RNA polymerase II transcription"/>
    <property type="evidence" value="ECO:0007669"/>
    <property type="project" value="TreeGrafter"/>
</dbReference>
<dbReference type="GO" id="GO:0001147">
    <property type="term" value="F:transcription termination site sequence-specific DNA binding"/>
    <property type="evidence" value="ECO:0007669"/>
    <property type="project" value="TreeGrafter"/>
</dbReference>
<feature type="domain" description="DNA2/NAM7 helicase-like C-terminal" evidence="11">
    <location>
        <begin position="1602"/>
        <end position="1798"/>
    </location>
</feature>
<feature type="compositionally biased region" description="Acidic residues" evidence="8">
    <location>
        <begin position="1023"/>
        <end position="1040"/>
    </location>
</feature>
<evidence type="ECO:0000256" key="6">
    <source>
        <dbReference type="ARBA" id="ARBA00022840"/>
    </source>
</evidence>
<dbReference type="GO" id="GO:0005694">
    <property type="term" value="C:chromosome"/>
    <property type="evidence" value="ECO:0007669"/>
    <property type="project" value="UniProtKB-ARBA"/>
</dbReference>
<comment type="subcellular location">
    <subcellularLocation>
        <location evidence="1">Nucleus</location>
    </subcellularLocation>
</comment>
<keyword evidence="14" id="KW-1185">Reference proteome</keyword>
<keyword evidence="7" id="KW-0539">Nucleus</keyword>
<organism evidence="13 14">
    <name type="scientific">Recurvomyces mirabilis</name>
    <dbReference type="NCBI Taxonomy" id="574656"/>
    <lineage>
        <taxon>Eukaryota</taxon>
        <taxon>Fungi</taxon>
        <taxon>Dikarya</taxon>
        <taxon>Ascomycota</taxon>
        <taxon>Pezizomycotina</taxon>
        <taxon>Dothideomycetes</taxon>
        <taxon>Dothideomycetidae</taxon>
        <taxon>Mycosphaerellales</taxon>
        <taxon>Teratosphaeriaceae</taxon>
        <taxon>Recurvomyces</taxon>
    </lineage>
</organism>
<evidence type="ECO:0000256" key="8">
    <source>
        <dbReference type="SAM" id="MobiDB-lite"/>
    </source>
</evidence>
<keyword evidence="3" id="KW-0547">Nucleotide-binding</keyword>
<comment type="similarity">
    <text evidence="2">Belongs to the DNA2/NAM7 helicase family.</text>
</comment>